<dbReference type="Gene3D" id="3.40.50.1980">
    <property type="entry name" value="Nitrogenase molybdenum iron protein domain"/>
    <property type="match status" value="2"/>
</dbReference>
<comment type="similarity">
    <text evidence="1 5 6 11">Belongs to the histidinol dehydrogenase family.</text>
</comment>
<feature type="binding site" evidence="5 10">
    <location>
        <position position="274"/>
    </location>
    <ligand>
        <name>Zn(2+)</name>
        <dbReference type="ChEBI" id="CHEBI:29105"/>
    </ligand>
</feature>
<feature type="binding site" evidence="5 8">
    <location>
        <position position="142"/>
    </location>
    <ligand>
        <name>NAD(+)</name>
        <dbReference type="ChEBI" id="CHEBI:57540"/>
    </ligand>
</feature>
<comment type="caution">
    <text evidence="12">The sequence shown here is derived from an EMBL/GenBank/DDBJ whole genome shotgun (WGS) entry which is preliminary data.</text>
</comment>
<dbReference type="EC" id="1.1.1.23" evidence="5"/>
<dbReference type="PIRSF" id="PIRSF000099">
    <property type="entry name" value="Histidinol_dh"/>
    <property type="match status" value="1"/>
</dbReference>
<dbReference type="Gene3D" id="1.20.5.1300">
    <property type="match status" value="1"/>
</dbReference>
<feature type="binding site" evidence="5 9">
    <location>
        <position position="274"/>
    </location>
    <ligand>
        <name>substrate</name>
    </ligand>
</feature>
<comment type="pathway">
    <text evidence="5">Amino-acid biosynthesis; L-histidine biosynthesis; L-histidine from 5-phospho-alpha-D-ribose 1-diphosphate: step 9/9.</text>
</comment>
<dbReference type="eggNOG" id="COG0141">
    <property type="taxonomic scope" value="Bacteria"/>
</dbReference>
<dbReference type="GO" id="GO:0004399">
    <property type="term" value="F:histidinol dehydrogenase activity"/>
    <property type="evidence" value="ECO:0007669"/>
    <property type="project" value="UniProtKB-UniRule"/>
</dbReference>
<reference evidence="12 13" key="1">
    <citation type="journal article" date="2014" name="Antonie Van Leeuwenhoek">
        <title>Hyphomonas beringensis sp. nov. and Hyphomonas chukchiensis sp. nov., isolated from surface seawater of the Bering Sea and Chukchi Sea.</title>
        <authorList>
            <person name="Li C."/>
            <person name="Lai Q."/>
            <person name="Li G."/>
            <person name="Dong C."/>
            <person name="Wang J."/>
            <person name="Liao Y."/>
            <person name="Shao Z."/>
        </authorList>
    </citation>
    <scope>NUCLEOTIDE SEQUENCE [LARGE SCALE GENOMIC DNA]</scope>
    <source>
        <strain evidence="12 13">VP2</strain>
    </source>
</reference>
<feature type="binding site" evidence="5 9">
    <location>
        <position position="249"/>
    </location>
    <ligand>
        <name>substrate</name>
    </ligand>
</feature>
<evidence type="ECO:0000256" key="9">
    <source>
        <dbReference type="PIRSR" id="PIRSR000099-3"/>
    </source>
</evidence>
<feature type="binding site" evidence="5 8">
    <location>
        <position position="226"/>
    </location>
    <ligand>
        <name>NAD(+)</name>
        <dbReference type="ChEBI" id="CHEBI:57540"/>
    </ligand>
</feature>
<dbReference type="FunFam" id="3.40.50.1980:FF:000026">
    <property type="entry name" value="Histidinol dehydrogenase"/>
    <property type="match status" value="1"/>
</dbReference>
<dbReference type="CDD" id="cd06572">
    <property type="entry name" value="Histidinol_dh"/>
    <property type="match status" value="1"/>
</dbReference>
<dbReference type="GO" id="GO:0008270">
    <property type="term" value="F:zinc ion binding"/>
    <property type="evidence" value="ECO:0007669"/>
    <property type="project" value="UniProtKB-UniRule"/>
</dbReference>
<evidence type="ECO:0000256" key="10">
    <source>
        <dbReference type="PIRSR" id="PIRSR000099-4"/>
    </source>
</evidence>
<keyword evidence="4 5" id="KW-0560">Oxidoreductase</keyword>
<comment type="function">
    <text evidence="5">Catalyzes the sequential NAD-dependent oxidations of L-histidinol to L-histidinaldehyde and then to L-histidine.</text>
</comment>
<feature type="binding site" evidence="5 9">
    <location>
        <position position="271"/>
    </location>
    <ligand>
        <name>substrate</name>
    </ligand>
</feature>
<dbReference type="InterPro" id="IPR001692">
    <property type="entry name" value="Histidinol_DH_CS"/>
</dbReference>
<dbReference type="PROSITE" id="PS00611">
    <property type="entry name" value="HISOL_DEHYDROGENASE"/>
    <property type="match status" value="1"/>
</dbReference>
<dbReference type="FunFam" id="3.40.50.1980:FF:000001">
    <property type="entry name" value="Histidinol dehydrogenase"/>
    <property type="match status" value="1"/>
</dbReference>
<comment type="catalytic activity">
    <reaction evidence="5">
        <text>L-histidinol + 2 NAD(+) + H2O = L-histidine + 2 NADH + 3 H(+)</text>
        <dbReference type="Rhea" id="RHEA:20641"/>
        <dbReference type="ChEBI" id="CHEBI:15377"/>
        <dbReference type="ChEBI" id="CHEBI:15378"/>
        <dbReference type="ChEBI" id="CHEBI:57540"/>
        <dbReference type="ChEBI" id="CHEBI:57595"/>
        <dbReference type="ChEBI" id="CHEBI:57699"/>
        <dbReference type="ChEBI" id="CHEBI:57945"/>
        <dbReference type="EC" id="1.1.1.23"/>
    </reaction>
</comment>
<dbReference type="Proteomes" id="UP000024816">
    <property type="component" value="Unassembled WGS sequence"/>
</dbReference>
<feature type="binding site" evidence="5 9">
    <location>
        <position position="427"/>
    </location>
    <ligand>
        <name>substrate</name>
    </ligand>
</feature>
<evidence type="ECO:0000256" key="2">
    <source>
        <dbReference type="ARBA" id="ARBA00022723"/>
    </source>
</evidence>
<evidence type="ECO:0000256" key="5">
    <source>
        <dbReference type="HAMAP-Rule" id="MF_01024"/>
    </source>
</evidence>
<evidence type="ECO:0000256" key="6">
    <source>
        <dbReference type="PIRNR" id="PIRNR000099"/>
    </source>
</evidence>
<gene>
    <name evidence="5" type="primary">hisD</name>
    <name evidence="12" type="ORF">HJA_05192</name>
</gene>
<feature type="binding site" evidence="5 9">
    <location>
        <position position="373"/>
    </location>
    <ligand>
        <name>substrate</name>
    </ligand>
</feature>
<keyword evidence="2 5" id="KW-0479">Metal-binding</keyword>
<dbReference type="InterPro" id="IPR012131">
    <property type="entry name" value="Hstdl_DH"/>
</dbReference>
<keyword evidence="3 5" id="KW-0862">Zinc</keyword>
<dbReference type="GO" id="GO:0000105">
    <property type="term" value="P:L-histidine biosynthetic process"/>
    <property type="evidence" value="ECO:0007669"/>
    <property type="project" value="UniProtKB-UniRule"/>
</dbReference>
<dbReference type="UniPathway" id="UPA00031">
    <property type="reaction ID" value="UER00014"/>
</dbReference>
<dbReference type="PANTHER" id="PTHR21256">
    <property type="entry name" value="HISTIDINOL DEHYDROGENASE HDH"/>
    <property type="match status" value="1"/>
</dbReference>
<dbReference type="Pfam" id="PF00815">
    <property type="entry name" value="Histidinol_dh"/>
    <property type="match status" value="1"/>
</dbReference>
<feature type="binding site" evidence="5 8">
    <location>
        <position position="203"/>
    </location>
    <ligand>
        <name>NAD(+)</name>
        <dbReference type="ChEBI" id="CHEBI:57540"/>
    </ligand>
</feature>
<evidence type="ECO:0000256" key="3">
    <source>
        <dbReference type="ARBA" id="ARBA00022833"/>
    </source>
</evidence>
<keyword evidence="13" id="KW-1185">Reference proteome</keyword>
<evidence type="ECO:0000256" key="1">
    <source>
        <dbReference type="ARBA" id="ARBA00010178"/>
    </source>
</evidence>
<keyword evidence="5 8" id="KW-0520">NAD</keyword>
<dbReference type="HAMAP" id="MF_01024">
    <property type="entry name" value="HisD"/>
    <property type="match status" value="1"/>
</dbReference>
<evidence type="ECO:0000313" key="13">
    <source>
        <dbReference type="Proteomes" id="UP000024816"/>
    </source>
</evidence>
<feature type="binding site" evidence="5 9">
    <location>
        <position position="340"/>
    </location>
    <ligand>
        <name>substrate</name>
    </ligand>
</feature>
<evidence type="ECO:0000256" key="7">
    <source>
        <dbReference type="PIRSR" id="PIRSR000099-1"/>
    </source>
</evidence>
<accession>A0A059FG50</accession>
<dbReference type="SUPFAM" id="SSF53720">
    <property type="entry name" value="ALDH-like"/>
    <property type="match status" value="1"/>
</dbReference>
<sequence length="448" mass="47234">MKRGSDKRNSAPMARTFNTSAPDFETRFSRFLGEQRADGHDVGGIVAKILDEVEARGGEAVARYTAQFDELQIDPTTLQSDNVDLAALAAECPADLKEAIDFAHDRIAAYHSAQRPSDHSFTDEAGVELGWRWTSLESVGVYVPGGRASYPSSVLMNTVPAKIAGVDRIVMVAPAPKGEMAPAVAYAALRAGVDEFYPIGGAQAVGALAFGAGRLKPVDKIVGPGNAFVAEAKRQVFGRVGIDTIAGPSEILVIADETANPDWIAADLLSQAEHDPSSQSILIAVDEVVGRAVDNAVDKQLKTLATGERAARSWSSHGAIIIARDLDEAATIANRIAAEHVELAVADPDAMLPKIRHAGAVFLGHHTPEALGDYVTGSNHVLPTSRAARFSSGLGLYDFLKRMSVQRASPEGFAALAPAALRLAEAERLPAHARSVSIRSNAGPGDVG</sequence>
<dbReference type="AlphaFoldDB" id="A0A059FG50"/>
<dbReference type="PANTHER" id="PTHR21256:SF2">
    <property type="entry name" value="HISTIDINE BIOSYNTHESIS TRIFUNCTIONAL PROTEIN"/>
    <property type="match status" value="1"/>
</dbReference>
<feature type="active site" description="Proton acceptor" evidence="5 7">
    <location>
        <position position="340"/>
    </location>
</feature>
<dbReference type="PATRIC" id="fig|1280952.3.peg.1029"/>
<dbReference type="GO" id="GO:0051287">
    <property type="term" value="F:NAD binding"/>
    <property type="evidence" value="ECO:0007669"/>
    <property type="project" value="InterPro"/>
</dbReference>
<feature type="active site" description="Proton acceptor" evidence="5 7">
    <location>
        <position position="339"/>
    </location>
</feature>
<evidence type="ECO:0000256" key="8">
    <source>
        <dbReference type="PIRSR" id="PIRSR000099-2"/>
    </source>
</evidence>
<feature type="binding site" evidence="5 9">
    <location>
        <position position="432"/>
    </location>
    <ligand>
        <name>substrate</name>
    </ligand>
</feature>
<dbReference type="STRING" id="1280952.HJA_05192"/>
<dbReference type="EMBL" id="ARYJ01000003">
    <property type="protein sequence ID" value="KCZ89620.1"/>
    <property type="molecule type" value="Genomic_DNA"/>
</dbReference>
<feature type="binding site" evidence="5 10">
    <location>
        <position position="432"/>
    </location>
    <ligand>
        <name>Zn(2+)</name>
        <dbReference type="ChEBI" id="CHEBI:29105"/>
    </ligand>
</feature>
<name>A0A059FG50_9PROT</name>
<dbReference type="PRINTS" id="PR00083">
    <property type="entry name" value="HOLDHDRGNASE"/>
</dbReference>
<feature type="binding site" evidence="5 10">
    <location>
        <position position="271"/>
    </location>
    <ligand>
        <name>Zn(2+)</name>
        <dbReference type="ChEBI" id="CHEBI:29105"/>
    </ligand>
</feature>
<protein>
    <recommendedName>
        <fullName evidence="5">Histidinol dehydrogenase</fullName>
        <shortName evidence="5">HDH</shortName>
        <ecNumber evidence="5">1.1.1.23</ecNumber>
    </recommendedName>
</protein>
<keyword evidence="5" id="KW-0368">Histidine biosynthesis</keyword>
<dbReference type="GO" id="GO:0005829">
    <property type="term" value="C:cytosol"/>
    <property type="evidence" value="ECO:0007669"/>
    <property type="project" value="TreeGrafter"/>
</dbReference>
<evidence type="ECO:0000256" key="4">
    <source>
        <dbReference type="ARBA" id="ARBA00023002"/>
    </source>
</evidence>
<evidence type="ECO:0000256" key="11">
    <source>
        <dbReference type="RuleBase" id="RU004175"/>
    </source>
</evidence>
<organism evidence="12 13">
    <name type="scientific">Hyphomonas jannaschiana VP2</name>
    <dbReference type="NCBI Taxonomy" id="1280952"/>
    <lineage>
        <taxon>Bacteria</taxon>
        <taxon>Pseudomonadati</taxon>
        <taxon>Pseudomonadota</taxon>
        <taxon>Alphaproteobacteria</taxon>
        <taxon>Hyphomonadales</taxon>
        <taxon>Hyphomonadaceae</taxon>
        <taxon>Hyphomonas</taxon>
    </lineage>
</organism>
<dbReference type="NCBIfam" id="TIGR00069">
    <property type="entry name" value="hisD"/>
    <property type="match status" value="1"/>
</dbReference>
<dbReference type="InterPro" id="IPR022695">
    <property type="entry name" value="Histidinol_DH_monofunct"/>
</dbReference>
<comment type="cofactor">
    <cofactor evidence="5 10">
        <name>Zn(2+)</name>
        <dbReference type="ChEBI" id="CHEBI:29105"/>
    </cofactor>
    <text evidence="5 10">Binds 1 zinc ion per subunit.</text>
</comment>
<feature type="binding site" evidence="5 10">
    <location>
        <position position="373"/>
    </location>
    <ligand>
        <name>Zn(2+)</name>
        <dbReference type="ChEBI" id="CHEBI:29105"/>
    </ligand>
</feature>
<evidence type="ECO:0000313" key="12">
    <source>
        <dbReference type="EMBL" id="KCZ89620.1"/>
    </source>
</evidence>
<keyword evidence="5" id="KW-0028">Amino-acid biosynthesis</keyword>
<proteinExistence type="inferred from homology"/>
<dbReference type="InterPro" id="IPR016161">
    <property type="entry name" value="Ald_DH/histidinol_DH"/>
</dbReference>